<reference evidence="1 2" key="1">
    <citation type="submission" date="2017-06" db="EMBL/GenBank/DDBJ databases">
        <title>Genome sequencing of cyanobaciteial culture collection at National Institute for Environmental Studies (NIES).</title>
        <authorList>
            <person name="Hirose Y."/>
            <person name="Shimura Y."/>
            <person name="Fujisawa T."/>
            <person name="Nakamura Y."/>
            <person name="Kawachi M."/>
        </authorList>
    </citation>
    <scope>NUCLEOTIDE SEQUENCE [LARGE SCALE GENOMIC DNA]</scope>
    <source>
        <strain evidence="1 2">NIES-2135</strain>
    </source>
</reference>
<dbReference type="EMBL" id="AP018203">
    <property type="protein sequence ID" value="BAY54343.1"/>
    <property type="molecule type" value="Genomic_DNA"/>
</dbReference>
<dbReference type="InterPro" id="IPR039343">
    <property type="entry name" value="NDX1-like"/>
</dbReference>
<dbReference type="GO" id="GO:0016829">
    <property type="term" value="F:lyase activity"/>
    <property type="evidence" value="ECO:0007669"/>
    <property type="project" value="InterPro"/>
</dbReference>
<dbReference type="InterPro" id="IPR023375">
    <property type="entry name" value="ADC_dom_sf"/>
</dbReference>
<gene>
    <name evidence="1" type="ORF">NIES2135_11600</name>
</gene>
<dbReference type="PANTHER" id="PTHR35467:SF2">
    <property type="entry name" value="PROTEIN NEOXANTHIN-DEFICIENT 1"/>
    <property type="match status" value="1"/>
</dbReference>
<evidence type="ECO:0000313" key="2">
    <source>
        <dbReference type="Proteomes" id="UP000217895"/>
    </source>
</evidence>
<dbReference type="PANTHER" id="PTHR35467">
    <property type="match status" value="1"/>
</dbReference>
<proteinExistence type="predicted"/>
<evidence type="ECO:0000313" key="1">
    <source>
        <dbReference type="EMBL" id="BAY54343.1"/>
    </source>
</evidence>
<dbReference type="SUPFAM" id="SSF160104">
    <property type="entry name" value="Acetoacetate decarboxylase-like"/>
    <property type="match status" value="1"/>
</dbReference>
<dbReference type="Proteomes" id="UP000217895">
    <property type="component" value="Chromosome"/>
</dbReference>
<dbReference type="Pfam" id="PF06314">
    <property type="entry name" value="ADC"/>
    <property type="match status" value="1"/>
</dbReference>
<accession>A0A1Z4JCD5</accession>
<dbReference type="InterPro" id="IPR010451">
    <property type="entry name" value="Acetoacetate_decarboxylase"/>
</dbReference>
<name>A0A1Z4JCD5_LEPBY</name>
<organism evidence="1 2">
    <name type="scientific">Leptolyngbya boryana NIES-2135</name>
    <dbReference type="NCBI Taxonomy" id="1973484"/>
    <lineage>
        <taxon>Bacteria</taxon>
        <taxon>Bacillati</taxon>
        <taxon>Cyanobacteriota</taxon>
        <taxon>Cyanophyceae</taxon>
        <taxon>Leptolyngbyales</taxon>
        <taxon>Leptolyngbyaceae</taxon>
        <taxon>Leptolyngbya group</taxon>
        <taxon>Leptolyngbya</taxon>
    </lineage>
</organism>
<dbReference type="AlphaFoldDB" id="A0A1Z4JCD5"/>
<sequence>MNYPLAPWILRGYGFLTLHLVDVAQAEKYIPTDLEIVQVLPGKTIGGIVLGKYEPGSTLTYGELIVVPALVRQGGNIGAWISHIYVDDLNSIAGGHKIWGLPKEEAQFVWQSNGGAMVKQGDRILCDFMPTWQFNLWRQRGQFGTYSSLEQLARFESEAIANLSLISARLDIPASSPFAHMIRTQPWLALRAESLELTVAAPKRVG</sequence>
<protein>
    <submittedName>
        <fullName evidence="1">Acetoacetate decarboxylase</fullName>
    </submittedName>
</protein>
<keyword evidence="2" id="KW-1185">Reference proteome</keyword>
<dbReference type="Gene3D" id="2.40.400.10">
    <property type="entry name" value="Acetoacetate decarboxylase-like"/>
    <property type="match status" value="1"/>
</dbReference>